<comment type="caution">
    <text evidence="4">The sequence shown here is derived from an EMBL/GenBank/DDBJ whole genome shotgun (WGS) entry which is preliminary data.</text>
</comment>
<evidence type="ECO:0000259" key="3">
    <source>
        <dbReference type="Pfam" id="PF01467"/>
    </source>
</evidence>
<dbReference type="Proteomes" id="UP000808388">
    <property type="component" value="Unassembled WGS sequence"/>
</dbReference>
<evidence type="ECO:0000313" key="5">
    <source>
        <dbReference type="Proteomes" id="UP000808388"/>
    </source>
</evidence>
<dbReference type="Pfam" id="PF01467">
    <property type="entry name" value="CTP_transf_like"/>
    <property type="match status" value="1"/>
</dbReference>
<keyword evidence="2 4" id="KW-0548">Nucleotidyltransferase</keyword>
<dbReference type="SUPFAM" id="SSF52374">
    <property type="entry name" value="Nucleotidylyl transferase"/>
    <property type="match status" value="1"/>
</dbReference>
<dbReference type="InterPro" id="IPR050385">
    <property type="entry name" value="Archaeal_FAD_synthase"/>
</dbReference>
<gene>
    <name evidence="4" type="ORF">HY220_00605</name>
</gene>
<accession>A0A9D6LMJ0</accession>
<dbReference type="GO" id="GO:0016779">
    <property type="term" value="F:nucleotidyltransferase activity"/>
    <property type="evidence" value="ECO:0007669"/>
    <property type="project" value="UniProtKB-KW"/>
</dbReference>
<dbReference type="PANTHER" id="PTHR43793">
    <property type="entry name" value="FAD SYNTHASE"/>
    <property type="match status" value="1"/>
</dbReference>
<dbReference type="InterPro" id="IPR004821">
    <property type="entry name" value="Cyt_trans-like"/>
</dbReference>
<dbReference type="InterPro" id="IPR014729">
    <property type="entry name" value="Rossmann-like_a/b/a_fold"/>
</dbReference>
<dbReference type="EMBL" id="JACQCQ010000002">
    <property type="protein sequence ID" value="MBI3627239.1"/>
    <property type="molecule type" value="Genomic_DNA"/>
</dbReference>
<dbReference type="PANTHER" id="PTHR43793:SF1">
    <property type="entry name" value="FAD SYNTHASE"/>
    <property type="match status" value="1"/>
</dbReference>
<dbReference type="NCBIfam" id="TIGR00125">
    <property type="entry name" value="cyt_tran_rel"/>
    <property type="match status" value="1"/>
</dbReference>
<keyword evidence="1" id="KW-0808">Transferase</keyword>
<dbReference type="Gene3D" id="3.40.50.620">
    <property type="entry name" value="HUPs"/>
    <property type="match status" value="1"/>
</dbReference>
<evidence type="ECO:0000256" key="1">
    <source>
        <dbReference type="ARBA" id="ARBA00022679"/>
    </source>
</evidence>
<reference evidence="4" key="1">
    <citation type="submission" date="2020-07" db="EMBL/GenBank/DDBJ databases">
        <title>Huge and variable diversity of episymbiotic CPR bacteria and DPANN archaea in groundwater ecosystems.</title>
        <authorList>
            <person name="He C.Y."/>
            <person name="Keren R."/>
            <person name="Whittaker M."/>
            <person name="Farag I.F."/>
            <person name="Doudna J."/>
            <person name="Cate J.H.D."/>
            <person name="Banfield J.F."/>
        </authorList>
    </citation>
    <scope>NUCLEOTIDE SEQUENCE</scope>
    <source>
        <strain evidence="4">NC_groundwater_972_Pr1_S-0.2um_49_27</strain>
    </source>
</reference>
<organism evidence="4 5">
    <name type="scientific">Candidatus Sungiibacteriota bacterium</name>
    <dbReference type="NCBI Taxonomy" id="2750080"/>
    <lineage>
        <taxon>Bacteria</taxon>
        <taxon>Candidatus Sungiibacteriota</taxon>
    </lineage>
</organism>
<evidence type="ECO:0000256" key="2">
    <source>
        <dbReference type="ARBA" id="ARBA00022695"/>
    </source>
</evidence>
<feature type="domain" description="Cytidyltransferase-like" evidence="3">
    <location>
        <begin position="13"/>
        <end position="105"/>
    </location>
</feature>
<name>A0A9D6LMJ0_9BACT</name>
<proteinExistence type="predicted"/>
<protein>
    <submittedName>
        <fullName evidence="4">Adenylyltransferase/cytidyltransferase family protein</fullName>
    </submittedName>
</protein>
<dbReference type="AlphaFoldDB" id="A0A9D6LMJ0"/>
<sequence length="154" mass="17455">MESKNKKVMVAVSGGFDPVHIGHVRMFCEARKLGDSLVVILNNDHWLKKKKGFSFMPEKERKEILESFRWVDKVVLTSHPRNPKDMSVSRELLKIKPAIFVNGGDRNQHNTPENEVCKQIGCRIVFGVGRGGKVQSSSWLLGKHLGRHKVGKKN</sequence>
<evidence type="ECO:0000313" key="4">
    <source>
        <dbReference type="EMBL" id="MBI3627239.1"/>
    </source>
</evidence>